<gene>
    <name evidence="1" type="ORF">IEQ34_011223</name>
</gene>
<comment type="caution">
    <text evidence="1">The sequence shown here is derived from an EMBL/GenBank/DDBJ whole genome shotgun (WGS) entry which is preliminary data.</text>
</comment>
<evidence type="ECO:0000313" key="1">
    <source>
        <dbReference type="EMBL" id="KAH0460560.1"/>
    </source>
</evidence>
<organism evidence="1 2">
    <name type="scientific">Dendrobium chrysotoxum</name>
    <name type="common">Orchid</name>
    <dbReference type="NCBI Taxonomy" id="161865"/>
    <lineage>
        <taxon>Eukaryota</taxon>
        <taxon>Viridiplantae</taxon>
        <taxon>Streptophyta</taxon>
        <taxon>Embryophyta</taxon>
        <taxon>Tracheophyta</taxon>
        <taxon>Spermatophyta</taxon>
        <taxon>Magnoliopsida</taxon>
        <taxon>Liliopsida</taxon>
        <taxon>Asparagales</taxon>
        <taxon>Orchidaceae</taxon>
        <taxon>Epidendroideae</taxon>
        <taxon>Malaxideae</taxon>
        <taxon>Dendrobiinae</taxon>
        <taxon>Dendrobium</taxon>
    </lineage>
</organism>
<sequence>MEPVGELMVWIHEVVFDVQEDEGGVIEMVLGDGGGGEEAGNRSEVEGFFAGEGDVGFEYGLQNGYPAPKAVVAFF</sequence>
<proteinExistence type="predicted"/>
<dbReference type="Proteomes" id="UP000775213">
    <property type="component" value="Unassembled WGS sequence"/>
</dbReference>
<dbReference type="EMBL" id="JAGFBR010000010">
    <property type="protein sequence ID" value="KAH0460560.1"/>
    <property type="molecule type" value="Genomic_DNA"/>
</dbReference>
<keyword evidence="2" id="KW-1185">Reference proteome</keyword>
<protein>
    <submittedName>
        <fullName evidence="1">Uncharacterized protein</fullName>
    </submittedName>
</protein>
<name>A0AAV7GFI5_DENCH</name>
<reference evidence="1 2" key="1">
    <citation type="journal article" date="2021" name="Hortic Res">
        <title>Chromosome-scale assembly of the Dendrobium chrysotoxum genome enhances the understanding of orchid evolution.</title>
        <authorList>
            <person name="Zhang Y."/>
            <person name="Zhang G.Q."/>
            <person name="Zhang D."/>
            <person name="Liu X.D."/>
            <person name="Xu X.Y."/>
            <person name="Sun W.H."/>
            <person name="Yu X."/>
            <person name="Zhu X."/>
            <person name="Wang Z.W."/>
            <person name="Zhao X."/>
            <person name="Zhong W.Y."/>
            <person name="Chen H."/>
            <person name="Yin W.L."/>
            <person name="Huang T."/>
            <person name="Niu S.C."/>
            <person name="Liu Z.J."/>
        </authorList>
    </citation>
    <scope>NUCLEOTIDE SEQUENCE [LARGE SCALE GENOMIC DNA]</scope>
    <source>
        <strain evidence="1">Lindl</strain>
    </source>
</reference>
<evidence type="ECO:0000313" key="2">
    <source>
        <dbReference type="Proteomes" id="UP000775213"/>
    </source>
</evidence>
<accession>A0AAV7GFI5</accession>
<dbReference type="AlphaFoldDB" id="A0AAV7GFI5"/>